<name>A0A2I0KEP2_PUNGR</name>
<evidence type="ECO:0000256" key="1">
    <source>
        <dbReference type="SAM" id="MobiDB-lite"/>
    </source>
</evidence>
<keyword evidence="2" id="KW-0472">Membrane</keyword>
<gene>
    <name evidence="3" type="ORF">CRG98_012639</name>
</gene>
<organism evidence="3 4">
    <name type="scientific">Punica granatum</name>
    <name type="common">Pomegranate</name>
    <dbReference type="NCBI Taxonomy" id="22663"/>
    <lineage>
        <taxon>Eukaryota</taxon>
        <taxon>Viridiplantae</taxon>
        <taxon>Streptophyta</taxon>
        <taxon>Embryophyta</taxon>
        <taxon>Tracheophyta</taxon>
        <taxon>Spermatophyta</taxon>
        <taxon>Magnoliopsida</taxon>
        <taxon>eudicotyledons</taxon>
        <taxon>Gunneridae</taxon>
        <taxon>Pentapetalae</taxon>
        <taxon>rosids</taxon>
        <taxon>malvids</taxon>
        <taxon>Myrtales</taxon>
        <taxon>Lythraceae</taxon>
        <taxon>Punica</taxon>
    </lineage>
</organism>
<dbReference type="Proteomes" id="UP000233551">
    <property type="component" value="Unassembled WGS sequence"/>
</dbReference>
<feature type="compositionally biased region" description="Polar residues" evidence="1">
    <location>
        <begin position="16"/>
        <end position="29"/>
    </location>
</feature>
<keyword evidence="4" id="KW-1185">Reference proteome</keyword>
<proteinExistence type="predicted"/>
<keyword evidence="2" id="KW-0812">Transmembrane</keyword>
<evidence type="ECO:0000313" key="4">
    <source>
        <dbReference type="Proteomes" id="UP000233551"/>
    </source>
</evidence>
<evidence type="ECO:0000313" key="3">
    <source>
        <dbReference type="EMBL" id="PKI66974.1"/>
    </source>
</evidence>
<dbReference type="EMBL" id="PGOL01000650">
    <property type="protein sequence ID" value="PKI66974.1"/>
    <property type="molecule type" value="Genomic_DNA"/>
</dbReference>
<evidence type="ECO:0000256" key="2">
    <source>
        <dbReference type="SAM" id="Phobius"/>
    </source>
</evidence>
<sequence length="199" mass="21941">MTDPIGAKQTRLAPNEKTNLQDAPSSLLMQGSKREIPSKKGPFTAGMKGPPFPGSGSTREIKMSSEKQYETCSLVLVTLGCVQACFRVSFIYLWIGRPGIPLGRRLRLFEGVPRLKLEASEMRSEAPLVILVPRGIFRVPYWIPSDAPVIRCSCPRALVFAFAGPTVNSVPSFRWVISVGASGLKWGADSRHYLFTTQR</sequence>
<feature type="transmembrane region" description="Helical" evidence="2">
    <location>
        <begin position="73"/>
        <end position="95"/>
    </location>
</feature>
<dbReference type="AlphaFoldDB" id="A0A2I0KEP2"/>
<keyword evidence="2" id="KW-1133">Transmembrane helix</keyword>
<reference evidence="3 4" key="1">
    <citation type="submission" date="2017-11" db="EMBL/GenBank/DDBJ databases">
        <title>De-novo sequencing of pomegranate (Punica granatum L.) genome.</title>
        <authorList>
            <person name="Akparov Z."/>
            <person name="Amiraslanov A."/>
            <person name="Hajiyeva S."/>
            <person name="Abbasov M."/>
            <person name="Kaur K."/>
            <person name="Hamwieh A."/>
            <person name="Solovyev V."/>
            <person name="Salamov A."/>
            <person name="Braich B."/>
            <person name="Kosarev P."/>
            <person name="Mahmoud A."/>
            <person name="Hajiyev E."/>
            <person name="Babayeva S."/>
            <person name="Izzatullayeva V."/>
            <person name="Mammadov A."/>
            <person name="Mammadov A."/>
            <person name="Sharifova S."/>
            <person name="Ojaghi J."/>
            <person name="Eynullazada K."/>
            <person name="Bayramov B."/>
            <person name="Abdulazimova A."/>
            <person name="Shahmuradov I."/>
        </authorList>
    </citation>
    <scope>NUCLEOTIDE SEQUENCE [LARGE SCALE GENOMIC DNA]</scope>
    <source>
        <strain evidence="4">cv. AG2017</strain>
        <tissue evidence="3">Leaf</tissue>
    </source>
</reference>
<protein>
    <submittedName>
        <fullName evidence="3">Uncharacterized protein</fullName>
    </submittedName>
</protein>
<feature type="region of interest" description="Disordered" evidence="1">
    <location>
        <begin position="1"/>
        <end position="60"/>
    </location>
</feature>
<comment type="caution">
    <text evidence="3">The sequence shown here is derived from an EMBL/GenBank/DDBJ whole genome shotgun (WGS) entry which is preliminary data.</text>
</comment>
<accession>A0A2I0KEP2</accession>